<dbReference type="PIRSF" id="PIRSF036752">
    <property type="entry name" value="TSase_MJ051"/>
    <property type="match status" value="1"/>
</dbReference>
<keyword evidence="1" id="KW-0963">Cytoplasm</keyword>
<dbReference type="AlphaFoldDB" id="A0A520KR29"/>
<dbReference type="GO" id="GO:0006235">
    <property type="term" value="P:dTTP biosynthetic process"/>
    <property type="evidence" value="ECO:0007669"/>
    <property type="project" value="InterPro"/>
</dbReference>
<dbReference type="InterPro" id="IPR020940">
    <property type="entry name" value="Thymidylate_synthase_AS"/>
</dbReference>
<organism evidence="7 8">
    <name type="scientific">Methanoliparum thermophilum</name>
    <dbReference type="NCBI Taxonomy" id="2491083"/>
    <lineage>
        <taxon>Archaea</taxon>
        <taxon>Methanobacteriati</taxon>
        <taxon>Methanobacteriota</taxon>
        <taxon>Candidatus Methanoliparia</taxon>
        <taxon>Candidatus Methanoliparales</taxon>
        <taxon>Candidatus Methanoliparaceae</taxon>
        <taxon>Candidatus Methanoliparum</taxon>
    </lineage>
</organism>
<feature type="active site" evidence="5">
    <location>
        <position position="148"/>
    </location>
</feature>
<dbReference type="NCBIfam" id="TIGR03283">
    <property type="entry name" value="thy_syn_methano"/>
    <property type="match status" value="1"/>
</dbReference>
<evidence type="ECO:0000256" key="2">
    <source>
        <dbReference type="ARBA" id="ARBA00022603"/>
    </source>
</evidence>
<keyword evidence="4" id="KW-0545">Nucleotide biosynthesis</keyword>
<dbReference type="PROSITE" id="PS00091">
    <property type="entry name" value="THYMIDYLATE_SYNTHASE"/>
    <property type="match status" value="1"/>
</dbReference>
<proteinExistence type="predicted"/>
<dbReference type="PANTHER" id="PTHR11548">
    <property type="entry name" value="THYMIDYLATE SYNTHASE 1"/>
    <property type="match status" value="1"/>
</dbReference>
<evidence type="ECO:0000256" key="1">
    <source>
        <dbReference type="ARBA" id="ARBA00022490"/>
    </source>
</evidence>
<keyword evidence="2 7" id="KW-0489">Methyltransferase</keyword>
<dbReference type="InterPro" id="IPR014620">
    <property type="entry name" value="Thymidylate_synthase_arc"/>
</dbReference>
<dbReference type="InterPro" id="IPR045097">
    <property type="entry name" value="Thymidate_synth/dCMP_Mease"/>
</dbReference>
<dbReference type="Proteomes" id="UP000317158">
    <property type="component" value="Unassembled WGS sequence"/>
</dbReference>
<dbReference type="GO" id="GO:0006231">
    <property type="term" value="P:dTMP biosynthetic process"/>
    <property type="evidence" value="ECO:0007669"/>
    <property type="project" value="InterPro"/>
</dbReference>
<evidence type="ECO:0000256" key="5">
    <source>
        <dbReference type="PROSITE-ProRule" id="PRU10016"/>
    </source>
</evidence>
<name>A0A520KR29_METT2</name>
<dbReference type="GO" id="GO:0004799">
    <property type="term" value="F:thymidylate synthase activity"/>
    <property type="evidence" value="ECO:0007669"/>
    <property type="project" value="UniProtKB-EC"/>
</dbReference>
<comment type="caution">
    <text evidence="7">The sequence shown here is derived from an EMBL/GenBank/DDBJ whole genome shotgun (WGS) entry which is preliminary data.</text>
</comment>
<evidence type="ECO:0000313" key="7">
    <source>
        <dbReference type="EMBL" id="RZN64076.1"/>
    </source>
</evidence>
<gene>
    <name evidence="7" type="ORF">EF806_05505</name>
</gene>
<evidence type="ECO:0000313" key="8">
    <source>
        <dbReference type="Proteomes" id="UP000317158"/>
    </source>
</evidence>
<dbReference type="GO" id="GO:0032259">
    <property type="term" value="P:methylation"/>
    <property type="evidence" value="ECO:0007669"/>
    <property type="project" value="UniProtKB-KW"/>
</dbReference>
<keyword evidence="3 7" id="KW-0808">Transferase</keyword>
<dbReference type="SUPFAM" id="SSF55831">
    <property type="entry name" value="Thymidylate synthase/dCMP hydroxymethylase"/>
    <property type="match status" value="1"/>
</dbReference>
<dbReference type="InterPro" id="IPR023451">
    <property type="entry name" value="Thymidate_synth/dCMP_Mease_dom"/>
</dbReference>
<dbReference type="GO" id="GO:0005829">
    <property type="term" value="C:cytosol"/>
    <property type="evidence" value="ECO:0007669"/>
    <property type="project" value="TreeGrafter"/>
</dbReference>
<dbReference type="Pfam" id="PF00303">
    <property type="entry name" value="Thymidylat_synt"/>
    <property type="match status" value="1"/>
</dbReference>
<evidence type="ECO:0000256" key="3">
    <source>
        <dbReference type="ARBA" id="ARBA00022679"/>
    </source>
</evidence>
<evidence type="ECO:0000259" key="6">
    <source>
        <dbReference type="Pfam" id="PF00303"/>
    </source>
</evidence>
<reference evidence="7 8" key="1">
    <citation type="journal article" date="2019" name="Nat. Microbiol.">
        <title>Wide diversity of methane and short-chain alkane metabolisms in uncultured archaea.</title>
        <authorList>
            <person name="Borrel G."/>
            <person name="Adam P.S."/>
            <person name="McKay L.J."/>
            <person name="Chen L.X."/>
            <person name="Sierra-Garcia I.N."/>
            <person name="Sieber C.M."/>
            <person name="Letourneur Q."/>
            <person name="Ghozlane A."/>
            <person name="Andersen G.L."/>
            <person name="Li W.J."/>
            <person name="Hallam S.J."/>
            <person name="Muyzer G."/>
            <person name="de Oliveira V.M."/>
            <person name="Inskeep W.P."/>
            <person name="Banfield J.F."/>
            <person name="Gribaldo S."/>
        </authorList>
    </citation>
    <scope>NUCLEOTIDE SEQUENCE [LARGE SCALE GENOMIC DNA]</scope>
    <source>
        <strain evidence="7">NM1a</strain>
    </source>
</reference>
<protein>
    <submittedName>
        <fullName evidence="7">Thymidylate synthase</fullName>
        <ecNumber evidence="7">2.1.1.45</ecNumber>
    </submittedName>
</protein>
<feature type="domain" description="Thymidylate synthase/dCMP hydroxymethylase" evidence="6">
    <location>
        <begin position="78"/>
        <end position="220"/>
    </location>
</feature>
<dbReference type="CDD" id="cd00351">
    <property type="entry name" value="TS_Pyrimidine_HMase"/>
    <property type="match status" value="1"/>
</dbReference>
<dbReference type="Gene3D" id="3.30.572.10">
    <property type="entry name" value="Thymidylate synthase/dCMP hydroxymethylase domain"/>
    <property type="match status" value="1"/>
</dbReference>
<evidence type="ECO:0000256" key="4">
    <source>
        <dbReference type="ARBA" id="ARBA00022727"/>
    </source>
</evidence>
<dbReference type="PANTHER" id="PTHR11548:SF1">
    <property type="entry name" value="THYMIDYLATE SYNTHASE 1"/>
    <property type="match status" value="1"/>
</dbReference>
<dbReference type="EMBL" id="RXIF01000010">
    <property type="protein sequence ID" value="RZN64076.1"/>
    <property type="molecule type" value="Genomic_DNA"/>
</dbReference>
<dbReference type="EC" id="2.1.1.45" evidence="7"/>
<sequence length="221" mass="25804">MRSSNYFIYGIEPKNVWKRGLSLILEKGSLVDDERGNSTKELLNLMSRVENPFGVYPKEIREKMLETYGDTLLTADNKGFSYTYGERLRNWNCDITNSRFVNHEPKVRDRLDQIELIIRRLKNNKNTRRATATTWIPSIDFNSEEVPCMVLIDFKLRERMELTAVFRSHDFYGAYPYNLYALSRLLEYVAKETNAEKGGITILSISAHIYLNDLKNVETIL</sequence>
<dbReference type="InterPro" id="IPR036926">
    <property type="entry name" value="Thymidate_synth/dCMP_Mease_sf"/>
</dbReference>
<accession>A0A520KR29</accession>